<name>A0A0B2UJU9_TOXCA</name>
<evidence type="ECO:0000256" key="1">
    <source>
        <dbReference type="SAM" id="Coils"/>
    </source>
</evidence>
<protein>
    <recommendedName>
        <fullName evidence="2">Nuclear anchorage protein 1 spectrin repeat domain-containing protein</fullName>
    </recommendedName>
</protein>
<evidence type="ECO:0000313" key="3">
    <source>
        <dbReference type="EMBL" id="KHN71341.1"/>
    </source>
</evidence>
<evidence type="ECO:0000313" key="4">
    <source>
        <dbReference type="Proteomes" id="UP000031036"/>
    </source>
</evidence>
<dbReference type="Pfam" id="PF24615">
    <property type="entry name" value="Spectrin_Anc-1_2"/>
    <property type="match status" value="1"/>
</dbReference>
<gene>
    <name evidence="3" type="ORF">Tcan_02354</name>
</gene>
<dbReference type="EMBL" id="JPKZ01022448">
    <property type="protein sequence ID" value="KHN71341.1"/>
    <property type="molecule type" value="Genomic_DNA"/>
</dbReference>
<dbReference type="AlphaFoldDB" id="A0A0B2UJU9"/>
<feature type="coiled-coil region" evidence="1">
    <location>
        <begin position="67"/>
        <end position="94"/>
    </location>
</feature>
<keyword evidence="4" id="KW-1185">Reference proteome</keyword>
<dbReference type="Proteomes" id="UP000031036">
    <property type="component" value="Unassembled WGS sequence"/>
</dbReference>
<dbReference type="InterPro" id="IPR057133">
    <property type="entry name" value="Spectrin_Anc-1_2"/>
</dbReference>
<comment type="caution">
    <text evidence="3">The sequence shown here is derived from an EMBL/GenBank/DDBJ whole genome shotgun (WGS) entry which is preliminary data.</text>
</comment>
<keyword evidence="1" id="KW-0175">Coiled coil</keyword>
<sequence>MKRQRIADKLSCVDKLISKLGSVPEAELDKGKLAEKRALLLAIEGIKHQIEEDRDSAQQQLHHAVAAEKMHADAEQLISKLAALIAEANKLLNDSEAHPAMYRTIADEMPRVKMYSLFH</sequence>
<evidence type="ECO:0000259" key="2">
    <source>
        <dbReference type="Pfam" id="PF24615"/>
    </source>
</evidence>
<proteinExistence type="predicted"/>
<reference evidence="3 4" key="1">
    <citation type="submission" date="2014-11" db="EMBL/GenBank/DDBJ databases">
        <title>Genetic blueprint of the zoonotic pathogen Toxocara canis.</title>
        <authorList>
            <person name="Zhu X.-Q."/>
            <person name="Korhonen P.K."/>
            <person name="Cai H."/>
            <person name="Young N.D."/>
            <person name="Nejsum P."/>
            <person name="von Samson-Himmelstjerna G."/>
            <person name="Boag P.R."/>
            <person name="Tan P."/>
            <person name="Li Q."/>
            <person name="Min J."/>
            <person name="Yang Y."/>
            <person name="Wang X."/>
            <person name="Fang X."/>
            <person name="Hall R.S."/>
            <person name="Hofmann A."/>
            <person name="Sternberg P.W."/>
            <person name="Jex A.R."/>
            <person name="Gasser R.B."/>
        </authorList>
    </citation>
    <scope>NUCLEOTIDE SEQUENCE [LARGE SCALE GENOMIC DNA]</scope>
    <source>
        <strain evidence="3">PN_DK_2014</strain>
    </source>
</reference>
<accession>A0A0B2UJU9</accession>
<organism evidence="3 4">
    <name type="scientific">Toxocara canis</name>
    <name type="common">Canine roundworm</name>
    <dbReference type="NCBI Taxonomy" id="6265"/>
    <lineage>
        <taxon>Eukaryota</taxon>
        <taxon>Metazoa</taxon>
        <taxon>Ecdysozoa</taxon>
        <taxon>Nematoda</taxon>
        <taxon>Chromadorea</taxon>
        <taxon>Rhabditida</taxon>
        <taxon>Spirurina</taxon>
        <taxon>Ascaridomorpha</taxon>
        <taxon>Ascaridoidea</taxon>
        <taxon>Toxocaridae</taxon>
        <taxon>Toxocara</taxon>
    </lineage>
</organism>
<feature type="domain" description="Nuclear anchorage protein 1 spectrin repeat" evidence="2">
    <location>
        <begin position="5"/>
        <end position="64"/>
    </location>
</feature>